<comment type="caution">
    <text evidence="1">The sequence shown here is derived from an EMBL/GenBank/DDBJ whole genome shotgun (WGS) entry which is preliminary data.</text>
</comment>
<evidence type="ECO:0000313" key="2">
    <source>
        <dbReference type="Proteomes" id="UP001143330"/>
    </source>
</evidence>
<gene>
    <name evidence="1" type="ORF">GCM10017653_21270</name>
</gene>
<accession>A0A9W6NAY4</accession>
<proteinExistence type="predicted"/>
<keyword evidence="2" id="KW-1185">Reference proteome</keyword>
<dbReference type="RefSeq" id="WP_213364241.1">
    <property type="nucleotide sequence ID" value="NZ_BSFM01000011.1"/>
</dbReference>
<protein>
    <submittedName>
        <fullName evidence="1">Uncharacterized protein</fullName>
    </submittedName>
</protein>
<reference evidence="1" key="1">
    <citation type="journal article" date="2014" name="Int. J. Syst. Evol. Microbiol.">
        <title>Complete genome sequence of Corynebacterium casei LMG S-19264T (=DSM 44701T), isolated from a smear-ripened cheese.</title>
        <authorList>
            <consortium name="US DOE Joint Genome Institute (JGI-PGF)"/>
            <person name="Walter F."/>
            <person name="Albersmeier A."/>
            <person name="Kalinowski J."/>
            <person name="Ruckert C."/>
        </authorList>
    </citation>
    <scope>NUCLEOTIDE SEQUENCE</scope>
    <source>
        <strain evidence="1">VKM B-2789</strain>
    </source>
</reference>
<organism evidence="1 2">
    <name type="scientific">Ancylobacter defluvii</name>
    <dbReference type="NCBI Taxonomy" id="1282440"/>
    <lineage>
        <taxon>Bacteria</taxon>
        <taxon>Pseudomonadati</taxon>
        <taxon>Pseudomonadota</taxon>
        <taxon>Alphaproteobacteria</taxon>
        <taxon>Hyphomicrobiales</taxon>
        <taxon>Xanthobacteraceae</taxon>
        <taxon>Ancylobacter</taxon>
    </lineage>
</organism>
<dbReference type="Proteomes" id="UP001143330">
    <property type="component" value="Unassembled WGS sequence"/>
</dbReference>
<evidence type="ECO:0000313" key="1">
    <source>
        <dbReference type="EMBL" id="GLK84057.1"/>
    </source>
</evidence>
<dbReference type="EMBL" id="BSFM01000011">
    <property type="protein sequence ID" value="GLK84057.1"/>
    <property type="molecule type" value="Genomic_DNA"/>
</dbReference>
<sequence>MESRPEQAGAEHALVRLQYWPASHDVHAPDNWPDSYEFETVEDAVAFAMTQSPAGRDVAWLRTPEGEIMKAGQIRRLWELRRSH</sequence>
<dbReference type="AlphaFoldDB" id="A0A9W6NAY4"/>
<reference evidence="1" key="2">
    <citation type="submission" date="2023-01" db="EMBL/GenBank/DDBJ databases">
        <authorList>
            <person name="Sun Q."/>
            <person name="Evtushenko L."/>
        </authorList>
    </citation>
    <scope>NUCLEOTIDE SEQUENCE</scope>
    <source>
        <strain evidence="1">VKM B-2789</strain>
    </source>
</reference>
<name>A0A9W6NAY4_9HYPH</name>